<dbReference type="Proteomes" id="UP000789525">
    <property type="component" value="Unassembled WGS sequence"/>
</dbReference>
<accession>A0ACA9PJ40</accession>
<evidence type="ECO:0000313" key="1">
    <source>
        <dbReference type="EMBL" id="CAG8711817.1"/>
    </source>
</evidence>
<gene>
    <name evidence="1" type="ORF">ACOLOM_LOCUS10709</name>
</gene>
<feature type="non-terminal residue" evidence="1">
    <location>
        <position position="1"/>
    </location>
</feature>
<keyword evidence="2" id="KW-1185">Reference proteome</keyword>
<protein>
    <submittedName>
        <fullName evidence="1">12337_t:CDS:1</fullName>
    </submittedName>
</protein>
<sequence length="149" mass="17309">KLERPMRTYQPNSMIDPRTNSMVQLFYSIYTAMRLTCAPIPDLQEDVKRTGPNRSHIIMYVEELSLLRIRSEIGTGVKVMIKDNINETPNNKKGAVEVEEEIAIANVTVDQKWHYLLIGDALYEMARLWNELSLLSRYSYSSKTPIKNW</sequence>
<reference evidence="1" key="1">
    <citation type="submission" date="2021-06" db="EMBL/GenBank/DDBJ databases">
        <authorList>
            <person name="Kallberg Y."/>
            <person name="Tangrot J."/>
            <person name="Rosling A."/>
        </authorList>
    </citation>
    <scope>NUCLEOTIDE SEQUENCE</scope>
    <source>
        <strain evidence="1">CL356</strain>
    </source>
</reference>
<organism evidence="1 2">
    <name type="scientific">Acaulospora colombiana</name>
    <dbReference type="NCBI Taxonomy" id="27376"/>
    <lineage>
        <taxon>Eukaryota</taxon>
        <taxon>Fungi</taxon>
        <taxon>Fungi incertae sedis</taxon>
        <taxon>Mucoromycota</taxon>
        <taxon>Glomeromycotina</taxon>
        <taxon>Glomeromycetes</taxon>
        <taxon>Diversisporales</taxon>
        <taxon>Acaulosporaceae</taxon>
        <taxon>Acaulospora</taxon>
    </lineage>
</organism>
<name>A0ACA9PJ40_9GLOM</name>
<proteinExistence type="predicted"/>
<comment type="caution">
    <text evidence="1">The sequence shown here is derived from an EMBL/GenBank/DDBJ whole genome shotgun (WGS) entry which is preliminary data.</text>
</comment>
<evidence type="ECO:0000313" key="2">
    <source>
        <dbReference type="Proteomes" id="UP000789525"/>
    </source>
</evidence>
<dbReference type="EMBL" id="CAJVPT010035592">
    <property type="protein sequence ID" value="CAG8711817.1"/>
    <property type="molecule type" value="Genomic_DNA"/>
</dbReference>